<dbReference type="GO" id="GO:0035870">
    <property type="term" value="F:dITP diphosphatase activity"/>
    <property type="evidence" value="ECO:0007669"/>
    <property type="project" value="UniProtKB-UniRule"/>
</dbReference>
<dbReference type="GO" id="GO:0000166">
    <property type="term" value="F:nucleotide binding"/>
    <property type="evidence" value="ECO:0007669"/>
    <property type="project" value="UniProtKB-KW"/>
</dbReference>
<accession>A0A1H3WBH2</accession>
<gene>
    <name evidence="12" type="ORF">SAMN05192529_102294</name>
</gene>
<dbReference type="PANTHER" id="PTHR11067:SF9">
    <property type="entry name" value="INOSINE TRIPHOSPHATE PYROPHOSPHATASE"/>
    <property type="match status" value="1"/>
</dbReference>
<feature type="binding site" evidence="10">
    <location>
        <begin position="7"/>
        <end position="12"/>
    </location>
    <ligand>
        <name>substrate</name>
    </ligand>
</feature>
<proteinExistence type="inferred from homology"/>
<dbReference type="EMBL" id="FNQY01000002">
    <property type="protein sequence ID" value="SDZ84457.1"/>
    <property type="molecule type" value="Genomic_DNA"/>
</dbReference>
<dbReference type="GO" id="GO:0046872">
    <property type="term" value="F:metal ion binding"/>
    <property type="evidence" value="ECO:0007669"/>
    <property type="project" value="UniProtKB-KW"/>
</dbReference>
<dbReference type="NCBIfam" id="TIGR00042">
    <property type="entry name" value="RdgB/HAM1 family non-canonical purine NTP pyrophosphatase"/>
    <property type="match status" value="1"/>
</dbReference>
<dbReference type="PANTHER" id="PTHR11067">
    <property type="entry name" value="INOSINE TRIPHOSPHATE PYROPHOSPHATASE/HAM1 PROTEIN"/>
    <property type="match status" value="1"/>
</dbReference>
<protein>
    <recommendedName>
        <fullName evidence="10">dITP/XTP pyrophosphatase</fullName>
        <ecNumber evidence="10">3.6.1.66</ecNumber>
    </recommendedName>
    <alternativeName>
        <fullName evidence="10">Non-canonical purine NTP pyrophosphatase</fullName>
    </alternativeName>
    <alternativeName>
        <fullName evidence="10">Non-standard purine NTP pyrophosphatase</fullName>
    </alternativeName>
    <alternativeName>
        <fullName evidence="10">Nucleoside-triphosphate diphosphatase</fullName>
    </alternativeName>
    <alternativeName>
        <fullName evidence="10">Nucleoside-triphosphate pyrophosphatase</fullName>
        <shortName evidence="10">NTPase</shortName>
    </alternativeName>
</protein>
<dbReference type="STRING" id="551991.SAMN05192529_102294"/>
<sequence>MELIFATNNPNKVKEIRNVVGDKLQILPLKEAGIIIEIPEPHDSLEDNALEKAQTIHHLTGKNCFSEDTGLEVPALNGAPGVKSARYAGEKASDQQNIDLLLHNLSGKENRGARFRTVITLIWDHQTYYFEGICPGSISETQKGSDGFGYDPVFIPEGGDGRSFAQMTLDEKNKFSHRKKATAQLIEFLKSKIGELN</sequence>
<evidence type="ECO:0000256" key="10">
    <source>
        <dbReference type="HAMAP-Rule" id="MF_01405"/>
    </source>
</evidence>
<feature type="binding site" evidence="10">
    <location>
        <begin position="148"/>
        <end position="151"/>
    </location>
    <ligand>
        <name>substrate</name>
    </ligand>
</feature>
<dbReference type="GO" id="GO:0017111">
    <property type="term" value="F:ribonucleoside triphosphate phosphatase activity"/>
    <property type="evidence" value="ECO:0007669"/>
    <property type="project" value="InterPro"/>
</dbReference>
<dbReference type="GO" id="GO:0036222">
    <property type="term" value="F:XTP diphosphatase activity"/>
    <property type="evidence" value="ECO:0007669"/>
    <property type="project" value="UniProtKB-UniRule"/>
</dbReference>
<evidence type="ECO:0000256" key="3">
    <source>
        <dbReference type="ARBA" id="ARBA00022723"/>
    </source>
</evidence>
<keyword evidence="5 10" id="KW-0378">Hydrolase</keyword>
<evidence type="ECO:0000256" key="5">
    <source>
        <dbReference type="ARBA" id="ARBA00022801"/>
    </source>
</evidence>
<dbReference type="InterPro" id="IPR020922">
    <property type="entry name" value="dITP/XTP_pyrophosphatase"/>
</dbReference>
<comment type="catalytic activity">
    <reaction evidence="8 10">
        <text>dITP + H2O = dIMP + diphosphate + H(+)</text>
        <dbReference type="Rhea" id="RHEA:28342"/>
        <dbReference type="ChEBI" id="CHEBI:15377"/>
        <dbReference type="ChEBI" id="CHEBI:15378"/>
        <dbReference type="ChEBI" id="CHEBI:33019"/>
        <dbReference type="ChEBI" id="CHEBI:61194"/>
        <dbReference type="ChEBI" id="CHEBI:61382"/>
        <dbReference type="EC" id="3.6.1.66"/>
    </reaction>
</comment>
<evidence type="ECO:0000313" key="12">
    <source>
        <dbReference type="EMBL" id="SDZ84457.1"/>
    </source>
</evidence>
<dbReference type="Proteomes" id="UP000199041">
    <property type="component" value="Unassembled WGS sequence"/>
</dbReference>
<dbReference type="EC" id="3.6.1.66" evidence="10"/>
<keyword evidence="13" id="KW-1185">Reference proteome</keyword>
<feature type="active site" description="Proton acceptor" evidence="10">
    <location>
        <position position="68"/>
    </location>
</feature>
<dbReference type="HAMAP" id="MF_01405">
    <property type="entry name" value="Non_canon_purine_NTPase"/>
    <property type="match status" value="1"/>
</dbReference>
<comment type="similarity">
    <text evidence="1 10 11">Belongs to the HAM1 NTPase family.</text>
</comment>
<evidence type="ECO:0000256" key="6">
    <source>
        <dbReference type="ARBA" id="ARBA00022842"/>
    </source>
</evidence>
<evidence type="ECO:0000256" key="4">
    <source>
        <dbReference type="ARBA" id="ARBA00022741"/>
    </source>
</evidence>
<evidence type="ECO:0000256" key="11">
    <source>
        <dbReference type="RuleBase" id="RU003781"/>
    </source>
</evidence>
<comment type="function">
    <text evidence="10">Pyrophosphatase that catalyzes the hydrolysis of nucleoside triphosphates to their monophosphate derivatives, with a high preference for the non-canonical purine nucleotides XTP (xanthosine triphosphate), dITP (deoxyinosine triphosphate) and ITP. Seems to function as a house-cleaning enzyme that removes non-canonical purine nucleotides from the nucleotide pool, thus preventing their incorporation into DNA/RNA and avoiding chromosomal lesions.</text>
</comment>
<comment type="catalytic activity">
    <reaction evidence="9 10">
        <text>XTP + H2O = XMP + diphosphate + H(+)</text>
        <dbReference type="Rhea" id="RHEA:28610"/>
        <dbReference type="ChEBI" id="CHEBI:15377"/>
        <dbReference type="ChEBI" id="CHEBI:15378"/>
        <dbReference type="ChEBI" id="CHEBI:33019"/>
        <dbReference type="ChEBI" id="CHEBI:57464"/>
        <dbReference type="ChEBI" id="CHEBI:61314"/>
        <dbReference type="EC" id="3.6.1.66"/>
    </reaction>
</comment>
<dbReference type="FunFam" id="3.90.950.10:FF:000001">
    <property type="entry name" value="dITP/XTP pyrophosphatase"/>
    <property type="match status" value="1"/>
</dbReference>
<dbReference type="GO" id="GO:0009146">
    <property type="term" value="P:purine nucleoside triphosphate catabolic process"/>
    <property type="evidence" value="ECO:0007669"/>
    <property type="project" value="UniProtKB-UniRule"/>
</dbReference>
<dbReference type="GO" id="GO:0005829">
    <property type="term" value="C:cytosol"/>
    <property type="evidence" value="ECO:0007669"/>
    <property type="project" value="TreeGrafter"/>
</dbReference>
<organism evidence="12 13">
    <name type="scientific">Arachidicoccus rhizosphaerae</name>
    <dbReference type="NCBI Taxonomy" id="551991"/>
    <lineage>
        <taxon>Bacteria</taxon>
        <taxon>Pseudomonadati</taxon>
        <taxon>Bacteroidota</taxon>
        <taxon>Chitinophagia</taxon>
        <taxon>Chitinophagales</taxon>
        <taxon>Chitinophagaceae</taxon>
        <taxon>Arachidicoccus</taxon>
    </lineage>
</organism>
<evidence type="ECO:0000256" key="1">
    <source>
        <dbReference type="ARBA" id="ARBA00008023"/>
    </source>
</evidence>
<evidence type="ECO:0000256" key="8">
    <source>
        <dbReference type="ARBA" id="ARBA00051875"/>
    </source>
</evidence>
<dbReference type="SUPFAM" id="SSF52972">
    <property type="entry name" value="ITPase-like"/>
    <property type="match status" value="1"/>
</dbReference>
<evidence type="ECO:0000256" key="9">
    <source>
        <dbReference type="ARBA" id="ARBA00052017"/>
    </source>
</evidence>
<keyword evidence="4 10" id="KW-0547">Nucleotide-binding</keyword>
<keyword evidence="6 10" id="KW-0460">Magnesium</keyword>
<feature type="binding site" evidence="10">
    <location>
        <position position="68"/>
    </location>
    <ligand>
        <name>Mg(2+)</name>
        <dbReference type="ChEBI" id="CHEBI:18420"/>
    </ligand>
</feature>
<dbReference type="AlphaFoldDB" id="A0A1H3WBH2"/>
<name>A0A1H3WBH2_9BACT</name>
<feature type="binding site" evidence="10">
    <location>
        <begin position="177"/>
        <end position="178"/>
    </location>
    <ligand>
        <name>substrate</name>
    </ligand>
</feature>
<comment type="cofactor">
    <cofactor evidence="10">
        <name>Mg(2+)</name>
        <dbReference type="ChEBI" id="CHEBI:18420"/>
    </cofactor>
    <text evidence="10">Binds 1 Mg(2+) ion per subunit.</text>
</comment>
<comment type="caution">
    <text evidence="10">Lacks conserved residue(s) required for the propagation of feature annotation.</text>
</comment>
<comment type="subunit">
    <text evidence="2 10">Homodimer.</text>
</comment>
<keyword evidence="3 10" id="KW-0479">Metal-binding</keyword>
<keyword evidence="7 10" id="KW-0546">Nucleotide metabolism</keyword>
<dbReference type="CDD" id="cd00515">
    <property type="entry name" value="HAM1"/>
    <property type="match status" value="1"/>
</dbReference>
<comment type="catalytic activity">
    <reaction evidence="10">
        <text>ITP + H2O = IMP + diphosphate + H(+)</text>
        <dbReference type="Rhea" id="RHEA:29399"/>
        <dbReference type="ChEBI" id="CHEBI:15377"/>
        <dbReference type="ChEBI" id="CHEBI:15378"/>
        <dbReference type="ChEBI" id="CHEBI:33019"/>
        <dbReference type="ChEBI" id="CHEBI:58053"/>
        <dbReference type="ChEBI" id="CHEBI:61402"/>
        <dbReference type="EC" id="3.6.1.66"/>
    </reaction>
</comment>
<feature type="binding site" evidence="10">
    <location>
        <position position="172"/>
    </location>
    <ligand>
        <name>substrate</name>
    </ligand>
</feature>
<evidence type="ECO:0000256" key="7">
    <source>
        <dbReference type="ARBA" id="ARBA00023080"/>
    </source>
</evidence>
<dbReference type="Gene3D" id="3.90.950.10">
    <property type="match status" value="1"/>
</dbReference>
<evidence type="ECO:0000313" key="13">
    <source>
        <dbReference type="Proteomes" id="UP000199041"/>
    </source>
</evidence>
<dbReference type="RefSeq" id="WP_091393543.1">
    <property type="nucleotide sequence ID" value="NZ_FNQY01000002.1"/>
</dbReference>
<dbReference type="Pfam" id="PF01725">
    <property type="entry name" value="Ham1p_like"/>
    <property type="match status" value="1"/>
</dbReference>
<dbReference type="GO" id="GO:0036220">
    <property type="term" value="F:ITP diphosphatase activity"/>
    <property type="evidence" value="ECO:0007669"/>
    <property type="project" value="UniProtKB-UniRule"/>
</dbReference>
<dbReference type="InterPro" id="IPR002637">
    <property type="entry name" value="RdgB/HAM1"/>
</dbReference>
<dbReference type="InterPro" id="IPR029001">
    <property type="entry name" value="ITPase-like_fam"/>
</dbReference>
<reference evidence="12 13" key="1">
    <citation type="submission" date="2016-10" db="EMBL/GenBank/DDBJ databases">
        <authorList>
            <person name="de Groot N.N."/>
        </authorList>
    </citation>
    <scope>NUCLEOTIDE SEQUENCE [LARGE SCALE GENOMIC DNA]</scope>
    <source>
        <strain evidence="12 13">Vu-144</strain>
    </source>
</reference>
<dbReference type="GO" id="GO:0009117">
    <property type="term" value="P:nucleotide metabolic process"/>
    <property type="evidence" value="ECO:0007669"/>
    <property type="project" value="UniProtKB-KW"/>
</dbReference>
<evidence type="ECO:0000256" key="2">
    <source>
        <dbReference type="ARBA" id="ARBA00011738"/>
    </source>
</evidence>
<feature type="binding site" evidence="10">
    <location>
        <position position="69"/>
    </location>
    <ligand>
        <name>substrate</name>
    </ligand>
</feature>
<dbReference type="OrthoDB" id="9807456at2"/>